<proteinExistence type="predicted"/>
<evidence type="ECO:0000313" key="3">
    <source>
        <dbReference type="Proteomes" id="UP001066276"/>
    </source>
</evidence>
<feature type="region of interest" description="Disordered" evidence="1">
    <location>
        <begin position="97"/>
        <end position="128"/>
    </location>
</feature>
<sequence length="128" mass="14783">MIHSLLRDYTSLDGSDDDNLGPLTGFLFFLFRTRKANGEDLDEDRCSKWERVMEQKGSKEQEPFLDLQCFQQVRRSEIGMPGDTLTPGPLFPLALAELLPRDEEKRRKARERSRKGQPQPESARETGR</sequence>
<name>A0AAV7RCC1_PLEWA</name>
<comment type="caution">
    <text evidence="2">The sequence shown here is derived from an EMBL/GenBank/DDBJ whole genome shotgun (WGS) entry which is preliminary data.</text>
</comment>
<gene>
    <name evidence="2" type="ORF">NDU88_002595</name>
</gene>
<keyword evidence="3" id="KW-1185">Reference proteome</keyword>
<accession>A0AAV7RCC1</accession>
<dbReference type="Proteomes" id="UP001066276">
    <property type="component" value="Chromosome 5"/>
</dbReference>
<reference evidence="2" key="1">
    <citation type="journal article" date="2022" name="bioRxiv">
        <title>Sequencing and chromosome-scale assembly of the giantPleurodeles waltlgenome.</title>
        <authorList>
            <person name="Brown T."/>
            <person name="Elewa A."/>
            <person name="Iarovenko S."/>
            <person name="Subramanian E."/>
            <person name="Araus A.J."/>
            <person name="Petzold A."/>
            <person name="Susuki M."/>
            <person name="Suzuki K.-i.T."/>
            <person name="Hayashi T."/>
            <person name="Toyoda A."/>
            <person name="Oliveira C."/>
            <person name="Osipova E."/>
            <person name="Leigh N.D."/>
            <person name="Simon A."/>
            <person name="Yun M.H."/>
        </authorList>
    </citation>
    <scope>NUCLEOTIDE SEQUENCE</scope>
    <source>
        <strain evidence="2">20211129_DDA</strain>
        <tissue evidence="2">Liver</tissue>
    </source>
</reference>
<evidence type="ECO:0000313" key="2">
    <source>
        <dbReference type="EMBL" id="KAJ1149790.1"/>
    </source>
</evidence>
<dbReference type="AlphaFoldDB" id="A0AAV7RCC1"/>
<dbReference type="EMBL" id="JANPWB010000009">
    <property type="protein sequence ID" value="KAJ1149790.1"/>
    <property type="molecule type" value="Genomic_DNA"/>
</dbReference>
<evidence type="ECO:0000256" key="1">
    <source>
        <dbReference type="SAM" id="MobiDB-lite"/>
    </source>
</evidence>
<protein>
    <submittedName>
        <fullName evidence="2">Uncharacterized protein</fullName>
    </submittedName>
</protein>
<organism evidence="2 3">
    <name type="scientific">Pleurodeles waltl</name>
    <name type="common">Iberian ribbed newt</name>
    <dbReference type="NCBI Taxonomy" id="8319"/>
    <lineage>
        <taxon>Eukaryota</taxon>
        <taxon>Metazoa</taxon>
        <taxon>Chordata</taxon>
        <taxon>Craniata</taxon>
        <taxon>Vertebrata</taxon>
        <taxon>Euteleostomi</taxon>
        <taxon>Amphibia</taxon>
        <taxon>Batrachia</taxon>
        <taxon>Caudata</taxon>
        <taxon>Salamandroidea</taxon>
        <taxon>Salamandridae</taxon>
        <taxon>Pleurodelinae</taxon>
        <taxon>Pleurodeles</taxon>
    </lineage>
</organism>